<dbReference type="InterPro" id="IPR050624">
    <property type="entry name" value="HTH-type_Tx_Regulator"/>
</dbReference>
<organism evidence="5 6">
    <name type="scientific">Metabacillus fastidiosus</name>
    <dbReference type="NCBI Taxonomy" id="1458"/>
    <lineage>
        <taxon>Bacteria</taxon>
        <taxon>Bacillati</taxon>
        <taxon>Bacillota</taxon>
        <taxon>Bacilli</taxon>
        <taxon>Bacillales</taxon>
        <taxon>Bacillaceae</taxon>
        <taxon>Metabacillus</taxon>
    </lineage>
</organism>
<reference evidence="5 6" key="1">
    <citation type="submission" date="2023-03" db="EMBL/GenBank/DDBJ databases">
        <title>Bacillus Genome Sequencing.</title>
        <authorList>
            <person name="Dunlap C."/>
        </authorList>
    </citation>
    <scope>NUCLEOTIDE SEQUENCE [LARGE SCALE GENOMIC DNA]</scope>
    <source>
        <strain evidence="5 6">NRS-1717</strain>
    </source>
</reference>
<dbReference type="EMBL" id="JARTFS010000003">
    <property type="protein sequence ID" value="MED4400452.1"/>
    <property type="molecule type" value="Genomic_DNA"/>
</dbReference>
<keyword evidence="1" id="KW-0678">Repressor</keyword>
<dbReference type="GeneID" id="301141444"/>
<keyword evidence="6" id="KW-1185">Reference proteome</keyword>
<dbReference type="Pfam" id="PF00440">
    <property type="entry name" value="TetR_N"/>
    <property type="match status" value="1"/>
</dbReference>
<evidence type="ECO:0000259" key="4">
    <source>
        <dbReference type="PROSITE" id="PS50977"/>
    </source>
</evidence>
<dbReference type="PANTHER" id="PTHR43479">
    <property type="entry name" value="ACREF/ENVCD OPERON REPRESSOR-RELATED"/>
    <property type="match status" value="1"/>
</dbReference>
<dbReference type="Gene3D" id="1.10.357.10">
    <property type="entry name" value="Tetracycline Repressor, domain 2"/>
    <property type="match status" value="1"/>
</dbReference>
<dbReference type="InterPro" id="IPR036271">
    <property type="entry name" value="Tet_transcr_reg_TetR-rel_C_sf"/>
</dbReference>
<evidence type="ECO:0000256" key="1">
    <source>
        <dbReference type="ARBA" id="ARBA00022491"/>
    </source>
</evidence>
<accession>A0ABU6NTI0</accession>
<feature type="DNA-binding region" description="H-T-H motif" evidence="3">
    <location>
        <begin position="36"/>
        <end position="55"/>
    </location>
</feature>
<dbReference type="SUPFAM" id="SSF48498">
    <property type="entry name" value="Tetracyclin repressor-like, C-terminal domain"/>
    <property type="match status" value="1"/>
</dbReference>
<evidence type="ECO:0000256" key="2">
    <source>
        <dbReference type="ARBA" id="ARBA00023125"/>
    </source>
</evidence>
<name>A0ABU6NTI0_9BACI</name>
<evidence type="ECO:0000256" key="3">
    <source>
        <dbReference type="PROSITE-ProRule" id="PRU00335"/>
    </source>
</evidence>
<dbReference type="RefSeq" id="WP_066230339.1">
    <property type="nucleotide sequence ID" value="NZ_JARTFQ010000008.1"/>
</dbReference>
<dbReference type="PANTHER" id="PTHR43479:SF11">
    <property type="entry name" value="ACREF_ENVCD OPERON REPRESSOR-RELATED"/>
    <property type="match status" value="1"/>
</dbReference>
<comment type="caution">
    <text evidence="5">The sequence shown here is derived from an EMBL/GenBank/DDBJ whole genome shotgun (WGS) entry which is preliminary data.</text>
</comment>
<dbReference type="PROSITE" id="PS50977">
    <property type="entry name" value="HTH_TETR_2"/>
    <property type="match status" value="1"/>
</dbReference>
<dbReference type="PRINTS" id="PR00455">
    <property type="entry name" value="HTHTETR"/>
</dbReference>
<dbReference type="SUPFAM" id="SSF46689">
    <property type="entry name" value="Homeodomain-like"/>
    <property type="match status" value="1"/>
</dbReference>
<protein>
    <submittedName>
        <fullName evidence="5">TetR/AcrR family transcriptional regulator</fullName>
    </submittedName>
</protein>
<feature type="domain" description="HTH tetR-type" evidence="4">
    <location>
        <begin position="13"/>
        <end position="73"/>
    </location>
</feature>
<gene>
    <name evidence="5" type="ORF">P9271_03725</name>
</gene>
<evidence type="ECO:0000313" key="5">
    <source>
        <dbReference type="EMBL" id="MED4400452.1"/>
    </source>
</evidence>
<sequence length="198" mass="23145">MARNVIRDEKVREERKQLIMDSVLQLIVRKGVGSLNISEIAKEAKLSVGNIYNFFKSKDEILDEILRKGQEEYRVFVTKVAEREDITPIEKLHFICSSWLSLKNNWAFTMMIQSIRMNETVREELKTVITRRFTQNLQPIEKIMKEGQEQEIIINENPLELAYYFVSLIQGLTLQQIPSNSVPVKMNADGIIHLFMKK</sequence>
<dbReference type="Proteomes" id="UP001342826">
    <property type="component" value="Unassembled WGS sequence"/>
</dbReference>
<dbReference type="InterPro" id="IPR001647">
    <property type="entry name" value="HTH_TetR"/>
</dbReference>
<keyword evidence="2 3" id="KW-0238">DNA-binding</keyword>
<proteinExistence type="predicted"/>
<dbReference type="InterPro" id="IPR009057">
    <property type="entry name" value="Homeodomain-like_sf"/>
</dbReference>
<evidence type="ECO:0000313" key="6">
    <source>
        <dbReference type="Proteomes" id="UP001342826"/>
    </source>
</evidence>